<evidence type="ECO:0000313" key="5">
    <source>
        <dbReference type="Proteomes" id="UP000283433"/>
    </source>
</evidence>
<sequence length="292" mass="33734">MIAITLASNNNYAILAAVLIQSVITNHTSGEDITFYFLDDGISRINREKINTLAKDNVKIEWKPTEEILPPGVKFPEDNSAFPRTSYFRMFAPFVVPPSVKKLIYFDVDMVVKADVAQLWNTDMRGHTMAAVQDVGKVAGCKWGGIPNYEELGIAADAPYFNSGMLLIDCEQWRKQNIPQKVLKVMEDNIQHVNYADQYGLNVVFTGKWLQIDPFWNWFANNYHPNAKCIHYLDIKPIYKSYNSDKVFQQEFFKYLAQTPWKNMKMKSDLSRLIHKAKIKLKKKFKAFLKTN</sequence>
<dbReference type="RefSeq" id="WP_120182328.1">
    <property type="nucleotide sequence ID" value="NZ_MBTA01000026.1"/>
</dbReference>
<dbReference type="GO" id="GO:0016757">
    <property type="term" value="F:glycosyltransferase activity"/>
    <property type="evidence" value="ECO:0007669"/>
    <property type="project" value="UniProtKB-KW"/>
</dbReference>
<organism evidence="4 5">
    <name type="scientific">Pelobium manganitolerans</name>
    <dbReference type="NCBI Taxonomy" id="1842495"/>
    <lineage>
        <taxon>Bacteria</taxon>
        <taxon>Pseudomonadati</taxon>
        <taxon>Bacteroidota</taxon>
        <taxon>Sphingobacteriia</taxon>
        <taxon>Sphingobacteriales</taxon>
        <taxon>Sphingobacteriaceae</taxon>
        <taxon>Pelobium</taxon>
    </lineage>
</organism>
<dbReference type="PANTHER" id="PTHR13778:SF47">
    <property type="entry name" value="LIPOPOLYSACCHARIDE 1,3-GALACTOSYLTRANSFERASE"/>
    <property type="match status" value="1"/>
</dbReference>
<dbReference type="EMBL" id="MBTA01000026">
    <property type="protein sequence ID" value="RKD14327.1"/>
    <property type="molecule type" value="Genomic_DNA"/>
</dbReference>
<keyword evidence="1" id="KW-0328">Glycosyltransferase</keyword>
<accession>A0A419S3U7</accession>
<dbReference type="InterPro" id="IPR002495">
    <property type="entry name" value="Glyco_trans_8"/>
</dbReference>
<dbReference type="InterPro" id="IPR050748">
    <property type="entry name" value="Glycosyltrans_8_dom-fam"/>
</dbReference>
<evidence type="ECO:0008006" key="6">
    <source>
        <dbReference type="Google" id="ProtNLM"/>
    </source>
</evidence>
<evidence type="ECO:0000256" key="3">
    <source>
        <dbReference type="ARBA" id="ARBA00022723"/>
    </source>
</evidence>
<evidence type="ECO:0000256" key="1">
    <source>
        <dbReference type="ARBA" id="ARBA00022676"/>
    </source>
</evidence>
<evidence type="ECO:0000256" key="2">
    <source>
        <dbReference type="ARBA" id="ARBA00022679"/>
    </source>
</evidence>
<keyword evidence="2" id="KW-0808">Transferase</keyword>
<comment type="caution">
    <text evidence="4">The sequence shown here is derived from an EMBL/GenBank/DDBJ whole genome shotgun (WGS) entry which is preliminary data.</text>
</comment>
<name>A0A419S3U7_9SPHI</name>
<dbReference type="Pfam" id="PF01501">
    <property type="entry name" value="Glyco_transf_8"/>
    <property type="match status" value="1"/>
</dbReference>
<proteinExistence type="predicted"/>
<dbReference type="GO" id="GO:0046872">
    <property type="term" value="F:metal ion binding"/>
    <property type="evidence" value="ECO:0007669"/>
    <property type="project" value="UniProtKB-KW"/>
</dbReference>
<dbReference type="CDD" id="cd04194">
    <property type="entry name" value="GT8_A4GalT_like"/>
    <property type="match status" value="1"/>
</dbReference>
<dbReference type="AlphaFoldDB" id="A0A419S3U7"/>
<dbReference type="Gene3D" id="3.90.550.10">
    <property type="entry name" value="Spore Coat Polysaccharide Biosynthesis Protein SpsA, Chain A"/>
    <property type="match status" value="1"/>
</dbReference>
<dbReference type="InterPro" id="IPR029044">
    <property type="entry name" value="Nucleotide-diphossugar_trans"/>
</dbReference>
<reference evidence="4 5" key="1">
    <citation type="submission" date="2016-07" db="EMBL/GenBank/DDBJ databases">
        <title>Genome of Pelobium manganitolerans.</title>
        <authorList>
            <person name="Wu S."/>
            <person name="Wang G."/>
        </authorList>
    </citation>
    <scope>NUCLEOTIDE SEQUENCE [LARGE SCALE GENOMIC DNA]</scope>
    <source>
        <strain evidence="4 5">YS-25</strain>
    </source>
</reference>
<gene>
    <name evidence="4" type="ORF">BCY91_07520</name>
</gene>
<dbReference type="Proteomes" id="UP000283433">
    <property type="component" value="Unassembled WGS sequence"/>
</dbReference>
<evidence type="ECO:0000313" key="4">
    <source>
        <dbReference type="EMBL" id="RKD14327.1"/>
    </source>
</evidence>
<keyword evidence="5" id="KW-1185">Reference proteome</keyword>
<dbReference type="OrthoDB" id="695971at2"/>
<dbReference type="SUPFAM" id="SSF53448">
    <property type="entry name" value="Nucleotide-diphospho-sugar transferases"/>
    <property type="match status" value="1"/>
</dbReference>
<keyword evidence="3" id="KW-0479">Metal-binding</keyword>
<protein>
    <recommendedName>
        <fullName evidence="6">Glycosyl transferase</fullName>
    </recommendedName>
</protein>
<dbReference type="PANTHER" id="PTHR13778">
    <property type="entry name" value="GLYCOSYLTRANSFERASE 8 DOMAIN-CONTAINING PROTEIN"/>
    <property type="match status" value="1"/>
</dbReference>